<proteinExistence type="predicted"/>
<sequence length="71" mass="7598">MTYFALPPRAAATPCLALVTLLPTLALIVPAQMRLLAAGEPQYSSLDDSSDSASNPQHRDLAVGVQPRDHR</sequence>
<gene>
    <name evidence="2" type="ORF">NYR99_19720</name>
</gene>
<dbReference type="RefSeq" id="WP_316688829.1">
    <property type="nucleotide sequence ID" value="NZ_CP103837.1"/>
</dbReference>
<feature type="compositionally biased region" description="Low complexity" evidence="1">
    <location>
        <begin position="44"/>
        <end position="54"/>
    </location>
</feature>
<keyword evidence="3" id="KW-1185">Reference proteome</keyword>
<name>A0ABZ0D6G8_9XANT</name>
<protein>
    <submittedName>
        <fullName evidence="2">Uncharacterized protein</fullName>
    </submittedName>
</protein>
<evidence type="ECO:0000313" key="2">
    <source>
        <dbReference type="EMBL" id="WOB25888.1"/>
    </source>
</evidence>
<organism evidence="2 3">
    <name type="scientific">Xanthomonas dyei</name>
    <dbReference type="NCBI Taxonomy" id="743699"/>
    <lineage>
        <taxon>Bacteria</taxon>
        <taxon>Pseudomonadati</taxon>
        <taxon>Pseudomonadota</taxon>
        <taxon>Gammaproteobacteria</taxon>
        <taxon>Lysobacterales</taxon>
        <taxon>Lysobacteraceae</taxon>
        <taxon>Xanthomonas</taxon>
    </lineage>
</organism>
<evidence type="ECO:0000313" key="3">
    <source>
        <dbReference type="Proteomes" id="UP001304534"/>
    </source>
</evidence>
<dbReference type="Proteomes" id="UP001304534">
    <property type="component" value="Chromosome"/>
</dbReference>
<dbReference type="EMBL" id="CP103840">
    <property type="protein sequence ID" value="WOB25888.1"/>
    <property type="molecule type" value="Genomic_DNA"/>
</dbReference>
<evidence type="ECO:0000256" key="1">
    <source>
        <dbReference type="SAM" id="MobiDB-lite"/>
    </source>
</evidence>
<feature type="region of interest" description="Disordered" evidence="1">
    <location>
        <begin position="42"/>
        <end position="71"/>
    </location>
</feature>
<dbReference type="GeneID" id="95586149"/>
<reference evidence="2 3" key="1">
    <citation type="submission" date="2022-08" db="EMBL/GenBank/DDBJ databases">
        <title>Whole genome sequencing-based tracing of a 2022 introduction and outbreak of Xanthomonas hortorum pv. pelargonii.</title>
        <authorList>
            <person name="Iruegas-Bocardo F."/>
            <person name="Weisberg A.K."/>
            <person name="Riutta E.R."/>
            <person name="Kilday K."/>
            <person name="Bonkowski J.C."/>
            <person name="Creswell T."/>
            <person name="Daughtrey M.L."/>
            <person name="Rane K."/>
            <person name="Grunwald N.J."/>
            <person name="Chang J.H."/>
            <person name="Putnam M.L."/>
        </authorList>
    </citation>
    <scope>NUCLEOTIDE SEQUENCE [LARGE SCALE GENOMIC DNA]</scope>
    <source>
        <strain evidence="2 3">22-325</strain>
    </source>
</reference>
<accession>A0ABZ0D6G8</accession>